<dbReference type="NCBIfam" id="NF009729">
    <property type="entry name" value="PRK13254.1-3"/>
    <property type="match status" value="1"/>
</dbReference>
<evidence type="ECO:0000256" key="6">
    <source>
        <dbReference type="ARBA" id="ARBA00022723"/>
    </source>
</evidence>
<keyword evidence="6 13" id="KW-0479">Metal-binding</keyword>
<keyword evidence="3" id="KW-0997">Cell inner membrane</keyword>
<sequence length="167" mass="18424">MRARRRQRLLIILAMLALAAIAAGLMLYALRSNINLFFSPVQVVAGEAPLGRPIRAGGLVAEGSVERDPQSLDIRFSVTDHVESIEVRYSGILPDLFREGQGVVVLGELQPGGWVRAEEVLARHDENYMPPEVAEALKEAGHAPEDYRDKAAEVGQRLDSRQRADQE</sequence>
<dbReference type="InterPro" id="IPR012340">
    <property type="entry name" value="NA-bd_OB-fold"/>
</dbReference>
<keyword evidence="10 13" id="KW-0408">Iron</keyword>
<dbReference type="Proteomes" id="UP000319812">
    <property type="component" value="Unassembled WGS sequence"/>
</dbReference>
<keyword evidence="11 13" id="KW-0472">Membrane</keyword>
<keyword evidence="8 13" id="KW-0735">Signal-anchor</keyword>
<evidence type="ECO:0000256" key="16">
    <source>
        <dbReference type="SAM" id="Phobius"/>
    </source>
</evidence>
<feature type="topological domain" description="Cytoplasmic" evidence="13">
    <location>
        <begin position="1"/>
        <end position="8"/>
    </location>
</feature>
<evidence type="ECO:0000256" key="12">
    <source>
        <dbReference type="ARBA" id="ARBA00056663"/>
    </source>
</evidence>
<dbReference type="HAMAP" id="MF_01959">
    <property type="entry name" value="CcmE"/>
    <property type="match status" value="1"/>
</dbReference>
<keyword evidence="18" id="KW-1185">Reference proteome</keyword>
<dbReference type="PANTHER" id="PTHR34128">
    <property type="entry name" value="CYTOCHROME C-TYPE BIOGENESIS PROTEIN CCME HOMOLOG, MITOCHONDRIAL"/>
    <property type="match status" value="1"/>
</dbReference>
<dbReference type="RefSeq" id="WP_141317128.1">
    <property type="nucleotide sequence ID" value="NZ_BJOC01000003.1"/>
</dbReference>
<dbReference type="AlphaFoldDB" id="A0A4Y4EVD8"/>
<evidence type="ECO:0000256" key="11">
    <source>
        <dbReference type="ARBA" id="ARBA00023136"/>
    </source>
</evidence>
<dbReference type="InterPro" id="IPR004329">
    <property type="entry name" value="CcmE"/>
</dbReference>
<evidence type="ECO:0000256" key="4">
    <source>
        <dbReference type="ARBA" id="ARBA00022617"/>
    </source>
</evidence>
<dbReference type="Gene3D" id="2.40.50.140">
    <property type="entry name" value="Nucleic acid-binding proteins"/>
    <property type="match status" value="1"/>
</dbReference>
<dbReference type="GO" id="GO:0020037">
    <property type="term" value="F:heme binding"/>
    <property type="evidence" value="ECO:0007669"/>
    <property type="project" value="InterPro"/>
</dbReference>
<dbReference type="GO" id="GO:0017003">
    <property type="term" value="P:protein-heme linkage"/>
    <property type="evidence" value="ECO:0007669"/>
    <property type="project" value="UniProtKB-UniRule"/>
</dbReference>
<dbReference type="NCBIfam" id="NF009731">
    <property type="entry name" value="PRK13254.1-5"/>
    <property type="match status" value="1"/>
</dbReference>
<keyword evidence="5 13" id="KW-0812">Transmembrane</keyword>
<evidence type="ECO:0000256" key="13">
    <source>
        <dbReference type="HAMAP-Rule" id="MF_01959"/>
    </source>
</evidence>
<gene>
    <name evidence="13" type="primary">ccmE</name>
    <name evidence="13" type="synonym">cycJ</name>
    <name evidence="17" type="ORF">HHA01_00830</name>
</gene>
<evidence type="ECO:0000256" key="14">
    <source>
        <dbReference type="PIRSR" id="PIRSR604329-50"/>
    </source>
</evidence>
<keyword evidence="9 13" id="KW-1133">Transmembrane helix</keyword>
<dbReference type="OrthoDB" id="9793584at2"/>
<feature type="binding site" description="covalent" evidence="13 14">
    <location>
        <position position="124"/>
    </location>
    <ligand>
        <name>heme</name>
        <dbReference type="ChEBI" id="CHEBI:30413"/>
    </ligand>
</feature>
<dbReference type="FunFam" id="2.40.50.140:FF:000104">
    <property type="entry name" value="Cytochrome c-type biogenesis protein CcmE"/>
    <property type="match status" value="1"/>
</dbReference>
<evidence type="ECO:0000256" key="1">
    <source>
        <dbReference type="ARBA" id="ARBA00004533"/>
    </source>
</evidence>
<evidence type="ECO:0000256" key="2">
    <source>
        <dbReference type="ARBA" id="ARBA00022475"/>
    </source>
</evidence>
<keyword evidence="2 13" id="KW-1003">Cell membrane</keyword>
<evidence type="ECO:0000256" key="5">
    <source>
        <dbReference type="ARBA" id="ARBA00022692"/>
    </source>
</evidence>
<accession>A0A4Y4EVD8</accession>
<evidence type="ECO:0000256" key="8">
    <source>
        <dbReference type="ARBA" id="ARBA00022968"/>
    </source>
</evidence>
<evidence type="ECO:0000313" key="18">
    <source>
        <dbReference type="Proteomes" id="UP000319812"/>
    </source>
</evidence>
<dbReference type="PANTHER" id="PTHR34128:SF2">
    <property type="entry name" value="CYTOCHROME C-TYPE BIOGENESIS PROTEIN CCME HOMOLOG, MITOCHONDRIAL"/>
    <property type="match status" value="1"/>
</dbReference>
<reference evidence="17 18" key="1">
    <citation type="submission" date="2019-06" db="EMBL/GenBank/DDBJ databases">
        <title>Whole genome shotgun sequence of Halomonas halmophila NBRC 15537.</title>
        <authorList>
            <person name="Hosoyama A."/>
            <person name="Uohara A."/>
            <person name="Ohji S."/>
            <person name="Ichikawa N."/>
        </authorList>
    </citation>
    <scope>NUCLEOTIDE SEQUENCE [LARGE SCALE GENOMIC DNA]</scope>
    <source>
        <strain evidence="17 18">NBRC 15537</strain>
    </source>
</reference>
<keyword evidence="4 13" id="KW-0349">Heme</keyword>
<dbReference type="InterPro" id="IPR036127">
    <property type="entry name" value="CcmE-like_sf"/>
</dbReference>
<evidence type="ECO:0000256" key="7">
    <source>
        <dbReference type="ARBA" id="ARBA00022748"/>
    </source>
</evidence>
<dbReference type="GO" id="GO:0005886">
    <property type="term" value="C:plasma membrane"/>
    <property type="evidence" value="ECO:0007669"/>
    <property type="project" value="UniProtKB-SubCell"/>
</dbReference>
<protein>
    <recommendedName>
        <fullName evidence="13">Cytochrome c-type biogenesis protein CcmE</fullName>
    </recommendedName>
    <alternativeName>
        <fullName evidence="13">Cytochrome c maturation protein E</fullName>
    </alternativeName>
    <alternativeName>
        <fullName evidence="13">Heme chaperone CcmE</fullName>
    </alternativeName>
</protein>
<feature type="topological domain" description="Extracellular" evidence="13">
    <location>
        <begin position="30"/>
        <end position="167"/>
    </location>
</feature>
<evidence type="ECO:0000313" key="17">
    <source>
        <dbReference type="EMBL" id="GED21106.1"/>
    </source>
</evidence>
<dbReference type="NCBIfam" id="NF009727">
    <property type="entry name" value="PRK13254.1-1"/>
    <property type="match status" value="1"/>
</dbReference>
<dbReference type="GO" id="GO:0017004">
    <property type="term" value="P:cytochrome complex assembly"/>
    <property type="evidence" value="ECO:0007669"/>
    <property type="project" value="UniProtKB-KW"/>
</dbReference>
<evidence type="ECO:0000256" key="3">
    <source>
        <dbReference type="ARBA" id="ARBA00022519"/>
    </source>
</evidence>
<evidence type="ECO:0000256" key="10">
    <source>
        <dbReference type="ARBA" id="ARBA00023004"/>
    </source>
</evidence>
<comment type="similarity">
    <text evidence="13">Belongs to the CcmE/CycJ family.</text>
</comment>
<evidence type="ECO:0000256" key="15">
    <source>
        <dbReference type="SAM" id="MobiDB-lite"/>
    </source>
</evidence>
<feature type="binding site" description="axial binding residue" evidence="13 14">
    <location>
        <position position="128"/>
    </location>
    <ligand>
        <name>heme</name>
        <dbReference type="ChEBI" id="CHEBI:30413"/>
    </ligand>
    <ligandPart>
        <name>Fe</name>
        <dbReference type="ChEBI" id="CHEBI:18248"/>
    </ligandPart>
</feature>
<comment type="subcellular location">
    <subcellularLocation>
        <location evidence="1">Cell inner membrane</location>
    </subcellularLocation>
    <subcellularLocation>
        <location evidence="13">Cell membrane</location>
        <topology evidence="13">Single-pass type II membrane protein</topology>
    </subcellularLocation>
</comment>
<proteinExistence type="inferred from homology"/>
<dbReference type="EMBL" id="BJOC01000003">
    <property type="protein sequence ID" value="GED21106.1"/>
    <property type="molecule type" value="Genomic_DNA"/>
</dbReference>
<comment type="caution">
    <text evidence="17">The sequence shown here is derived from an EMBL/GenBank/DDBJ whole genome shotgun (WGS) entry which is preliminary data.</text>
</comment>
<keyword evidence="7 13" id="KW-0201">Cytochrome c-type biogenesis</keyword>
<feature type="region of interest" description="Disordered" evidence="15">
    <location>
        <begin position="139"/>
        <end position="167"/>
    </location>
</feature>
<dbReference type="SUPFAM" id="SSF82093">
    <property type="entry name" value="Heme chaperone CcmE"/>
    <property type="match status" value="1"/>
</dbReference>
<organism evidence="17 18">
    <name type="scientific">Halomonas halmophila</name>
    <dbReference type="NCBI Taxonomy" id="252"/>
    <lineage>
        <taxon>Bacteria</taxon>
        <taxon>Pseudomonadati</taxon>
        <taxon>Pseudomonadota</taxon>
        <taxon>Gammaproteobacteria</taxon>
        <taxon>Oceanospirillales</taxon>
        <taxon>Halomonadaceae</taxon>
        <taxon>Halomonas</taxon>
    </lineage>
</organism>
<dbReference type="Pfam" id="PF03100">
    <property type="entry name" value="CcmE"/>
    <property type="match status" value="1"/>
</dbReference>
<evidence type="ECO:0000256" key="9">
    <source>
        <dbReference type="ARBA" id="ARBA00022989"/>
    </source>
</evidence>
<dbReference type="GO" id="GO:0046872">
    <property type="term" value="F:metal ion binding"/>
    <property type="evidence" value="ECO:0007669"/>
    <property type="project" value="UniProtKB-KW"/>
</dbReference>
<name>A0A4Y4EVD8_9GAMM</name>
<feature type="transmembrane region" description="Helical" evidence="16">
    <location>
        <begin position="9"/>
        <end position="30"/>
    </location>
</feature>
<comment type="function">
    <text evidence="12 13">Heme chaperone required for the biogenesis of c-type cytochromes. Transiently binds heme delivered by CcmC and transfers the heme to apo-cytochromes in a process facilitated by CcmF and CcmH.</text>
</comment>